<name>A0AAD3HR26_9CHLO</name>
<feature type="compositionally biased region" description="Low complexity" evidence="1">
    <location>
        <begin position="121"/>
        <end position="145"/>
    </location>
</feature>
<comment type="caution">
    <text evidence="2">The sequence shown here is derived from an EMBL/GenBank/DDBJ whole genome shotgun (WGS) entry which is preliminary data.</text>
</comment>
<reference evidence="2 3" key="1">
    <citation type="journal article" date="2021" name="Sci. Rep.">
        <title>Genome sequencing of the multicellular alga Astrephomene provides insights into convergent evolution of germ-soma differentiation.</title>
        <authorList>
            <person name="Yamashita S."/>
            <person name="Yamamoto K."/>
            <person name="Matsuzaki R."/>
            <person name="Suzuki S."/>
            <person name="Yamaguchi H."/>
            <person name="Hirooka S."/>
            <person name="Minakuchi Y."/>
            <person name="Miyagishima S."/>
            <person name="Kawachi M."/>
            <person name="Toyoda A."/>
            <person name="Nozaki H."/>
        </authorList>
    </citation>
    <scope>NUCLEOTIDE SEQUENCE [LARGE SCALE GENOMIC DNA]</scope>
    <source>
        <strain evidence="2 3">NIES-4017</strain>
    </source>
</reference>
<dbReference type="AlphaFoldDB" id="A0AAD3HR26"/>
<feature type="compositionally biased region" description="Gly residues" evidence="1">
    <location>
        <begin position="396"/>
        <end position="424"/>
    </location>
</feature>
<proteinExistence type="predicted"/>
<gene>
    <name evidence="2" type="ORF">Agub_g11543</name>
</gene>
<accession>A0AAD3HR26</accession>
<feature type="region of interest" description="Disordered" evidence="1">
    <location>
        <begin position="279"/>
        <end position="298"/>
    </location>
</feature>
<dbReference type="Proteomes" id="UP001054857">
    <property type="component" value="Unassembled WGS sequence"/>
</dbReference>
<feature type="compositionally biased region" description="Low complexity" evidence="1">
    <location>
        <begin position="377"/>
        <end position="387"/>
    </location>
</feature>
<dbReference type="EMBL" id="BMAR01000030">
    <property type="protein sequence ID" value="GFR49505.1"/>
    <property type="molecule type" value="Genomic_DNA"/>
</dbReference>
<feature type="compositionally biased region" description="Low complexity" evidence="1">
    <location>
        <begin position="103"/>
        <end position="114"/>
    </location>
</feature>
<protein>
    <submittedName>
        <fullName evidence="2">Uncharacterized protein</fullName>
    </submittedName>
</protein>
<feature type="region of interest" description="Disordered" evidence="1">
    <location>
        <begin position="82"/>
        <end position="157"/>
    </location>
</feature>
<keyword evidence="3" id="KW-1185">Reference proteome</keyword>
<feature type="region of interest" description="Disordered" evidence="1">
    <location>
        <begin position="341"/>
        <end position="444"/>
    </location>
</feature>
<evidence type="ECO:0000313" key="3">
    <source>
        <dbReference type="Proteomes" id="UP001054857"/>
    </source>
</evidence>
<evidence type="ECO:0000313" key="2">
    <source>
        <dbReference type="EMBL" id="GFR49505.1"/>
    </source>
</evidence>
<evidence type="ECO:0000256" key="1">
    <source>
        <dbReference type="SAM" id="MobiDB-lite"/>
    </source>
</evidence>
<organism evidence="2 3">
    <name type="scientific">Astrephomene gubernaculifera</name>
    <dbReference type="NCBI Taxonomy" id="47775"/>
    <lineage>
        <taxon>Eukaryota</taxon>
        <taxon>Viridiplantae</taxon>
        <taxon>Chlorophyta</taxon>
        <taxon>core chlorophytes</taxon>
        <taxon>Chlorophyceae</taxon>
        <taxon>CS clade</taxon>
        <taxon>Chlamydomonadales</taxon>
        <taxon>Astrephomenaceae</taxon>
        <taxon>Astrephomene</taxon>
    </lineage>
</organism>
<sequence>MAGRIYVDAICRVEPGNMSYIDKLDAHRFPIREKPVPYHPNTTIPESDQQLDGSRGVYQHFHRPFNDHSRFLITASPQARAAYRDSPRLAPPPWDGSTLDADPATTTTAPRRPSSAPPGGRPSAVSAASASASPSRSSPQRPGSARRGGGEGQDLGIVGAGASLFDNMTTKTGRPCYTVPSLVAAHMESGTPVWEAVPERGAGDWRVARVQTYAVPPSRVGYGEGGVRPFHQDYRHYKYYGFGGHGAKTSWAHNPKYNRIYADFFSADPRDTTVVVSGGYDEPSAPPLQESLDGPRRPLTPLERQLVTQFSWHNYDAEGVPSSRDVAQLLADVAVGRTPDARTLRHLKVPQRSAPGGPRPLSPQQLRKQQQREAAEEAALLFGSSSSARRRVAASTGGGARPQQGQGGVQGGVQGARSTGGGSGRPQSAPRRSTGQLPFSGGKARPVLLEPYHTKVDLRAPLSHGGGPAPAPATPAAVHGPNTARVTTYRQLPSPYAGEANSSPNHGSQSPWHQRYNHYKYAGFAGKGATSSWARNPKYAFMFDSGRSG</sequence>